<reference evidence="7" key="1">
    <citation type="submission" date="2019-08" db="EMBL/GenBank/DDBJ databases">
        <authorList>
            <person name="Kucharzyk K."/>
            <person name="Murdoch R.W."/>
            <person name="Higgins S."/>
            <person name="Loffler F."/>
        </authorList>
    </citation>
    <scope>NUCLEOTIDE SEQUENCE</scope>
</reference>
<keyword evidence="2 7" id="KW-0808">Transferase</keyword>
<keyword evidence="4 6" id="KW-1133">Transmembrane helix</keyword>
<evidence type="ECO:0000256" key="4">
    <source>
        <dbReference type="ARBA" id="ARBA00022989"/>
    </source>
</evidence>
<keyword evidence="3 6" id="KW-0812">Transmembrane</keyword>
<proteinExistence type="predicted"/>
<dbReference type="PANTHER" id="PTHR13929:SF0">
    <property type="entry name" value="UBIA PRENYLTRANSFERASE DOMAIN-CONTAINING PROTEIN 1"/>
    <property type="match status" value="1"/>
</dbReference>
<evidence type="ECO:0000256" key="3">
    <source>
        <dbReference type="ARBA" id="ARBA00022692"/>
    </source>
</evidence>
<dbReference type="Pfam" id="PF01040">
    <property type="entry name" value="UbiA"/>
    <property type="match status" value="1"/>
</dbReference>
<keyword evidence="5 6" id="KW-0472">Membrane</keyword>
<evidence type="ECO:0000256" key="2">
    <source>
        <dbReference type="ARBA" id="ARBA00022679"/>
    </source>
</evidence>
<dbReference type="PANTHER" id="PTHR13929">
    <property type="entry name" value="1,4-DIHYDROXY-2-NAPHTHOATE OCTAPRENYLTRANSFERASE"/>
    <property type="match status" value="1"/>
</dbReference>
<dbReference type="NCBIfam" id="TIGR00751">
    <property type="entry name" value="menA"/>
    <property type="match status" value="1"/>
</dbReference>
<feature type="transmembrane region" description="Helical" evidence="6">
    <location>
        <begin position="93"/>
        <end position="111"/>
    </location>
</feature>
<dbReference type="GO" id="GO:0046428">
    <property type="term" value="F:1,4-dihydroxy-2-naphthoate polyprenyltransferase activity"/>
    <property type="evidence" value="ECO:0007669"/>
    <property type="project" value="UniProtKB-EC"/>
</dbReference>
<dbReference type="EC" id="2.5.1.74" evidence="7"/>
<feature type="transmembrane region" description="Helical" evidence="6">
    <location>
        <begin position="148"/>
        <end position="168"/>
    </location>
</feature>
<organism evidence="7">
    <name type="scientific">bioreactor metagenome</name>
    <dbReference type="NCBI Taxonomy" id="1076179"/>
    <lineage>
        <taxon>unclassified sequences</taxon>
        <taxon>metagenomes</taxon>
        <taxon>ecological metagenomes</taxon>
    </lineage>
</organism>
<sequence length="170" mass="17542">MLAAWYYTGGRHPYGYLGLGEIFVFIFFGLVAVCGTTYVQVGAVTLPSLFAAVAIGALACAILVTNNLRDIATDIVAGKHTLETRLGDRGSRIFFVVLLAVTALAIIGVAASSGRWWSLSGLAFALPLARPTRALLAGATGLPLVQVLKMTGLAELVAAAGLLVGLAIPA</sequence>
<evidence type="ECO:0000313" key="7">
    <source>
        <dbReference type="EMBL" id="MPM87899.1"/>
    </source>
</evidence>
<protein>
    <submittedName>
        <fullName evidence="7">1,4-dihydroxy-2-naphthoate octaprenyltransferase</fullName>
        <ecNumber evidence="7">2.5.1.74</ecNumber>
    </submittedName>
</protein>
<dbReference type="InterPro" id="IPR026046">
    <property type="entry name" value="UBIAD1"/>
</dbReference>
<dbReference type="GO" id="GO:0016020">
    <property type="term" value="C:membrane"/>
    <property type="evidence" value="ECO:0007669"/>
    <property type="project" value="UniProtKB-SubCell"/>
</dbReference>
<feature type="transmembrane region" description="Helical" evidence="6">
    <location>
        <begin position="44"/>
        <end position="64"/>
    </location>
</feature>
<evidence type="ECO:0000256" key="1">
    <source>
        <dbReference type="ARBA" id="ARBA00004141"/>
    </source>
</evidence>
<dbReference type="InterPro" id="IPR000537">
    <property type="entry name" value="UbiA_prenyltransferase"/>
</dbReference>
<dbReference type="CDD" id="cd13962">
    <property type="entry name" value="PT_UbiA_UBIAD1"/>
    <property type="match status" value="1"/>
</dbReference>
<dbReference type="GO" id="GO:0042371">
    <property type="term" value="P:vitamin K biosynthetic process"/>
    <property type="evidence" value="ECO:0007669"/>
    <property type="project" value="TreeGrafter"/>
</dbReference>
<accession>A0A645DF57</accession>
<evidence type="ECO:0000256" key="5">
    <source>
        <dbReference type="ARBA" id="ARBA00023136"/>
    </source>
</evidence>
<evidence type="ECO:0000256" key="6">
    <source>
        <dbReference type="SAM" id="Phobius"/>
    </source>
</evidence>
<dbReference type="EMBL" id="VSSQ01035622">
    <property type="protein sequence ID" value="MPM87899.1"/>
    <property type="molecule type" value="Genomic_DNA"/>
</dbReference>
<gene>
    <name evidence="7" type="primary">menA_27</name>
    <name evidence="7" type="ORF">SDC9_134999</name>
</gene>
<dbReference type="AlphaFoldDB" id="A0A645DF57"/>
<name>A0A645DF57_9ZZZZ</name>
<dbReference type="GO" id="GO:0009234">
    <property type="term" value="P:menaquinone biosynthetic process"/>
    <property type="evidence" value="ECO:0007669"/>
    <property type="project" value="TreeGrafter"/>
</dbReference>
<comment type="caution">
    <text evidence="7">The sequence shown here is derived from an EMBL/GenBank/DDBJ whole genome shotgun (WGS) entry which is preliminary data.</text>
</comment>
<comment type="subcellular location">
    <subcellularLocation>
        <location evidence="1">Membrane</location>
        <topology evidence="1">Multi-pass membrane protein</topology>
    </subcellularLocation>
</comment>
<feature type="transmembrane region" description="Helical" evidence="6">
    <location>
        <begin position="16"/>
        <end position="38"/>
    </location>
</feature>